<keyword evidence="2" id="KW-1185">Reference proteome</keyword>
<dbReference type="KEGG" id="mxa:MXAN_0125"/>
<reference evidence="1 2" key="1">
    <citation type="journal article" date="2006" name="Proc. Natl. Acad. Sci. U.S.A.">
        <title>Evolution of sensory complexity recorded in a myxobacterial genome.</title>
        <authorList>
            <person name="Goldman B.S."/>
            <person name="Nierman W.C."/>
            <person name="Kaiser D."/>
            <person name="Slater S.C."/>
            <person name="Durkin A.S."/>
            <person name="Eisen J.A."/>
            <person name="Ronning C.M."/>
            <person name="Barbazuk W.B."/>
            <person name="Blanchard M."/>
            <person name="Field C."/>
            <person name="Halling C."/>
            <person name="Hinkle G."/>
            <person name="Iartchuk O."/>
            <person name="Kim H.S."/>
            <person name="Mackenzie C."/>
            <person name="Madupu R."/>
            <person name="Miller N."/>
            <person name="Shvartsbeyn A."/>
            <person name="Sullivan S.A."/>
            <person name="Vaudin M."/>
            <person name="Wiegand R."/>
            <person name="Kaplan H.B."/>
        </authorList>
    </citation>
    <scope>NUCLEOTIDE SEQUENCE [LARGE SCALE GENOMIC DNA]</scope>
    <source>
        <strain evidence="2">DK1622</strain>
    </source>
</reference>
<name>Q1DG15_MYXXD</name>
<protein>
    <submittedName>
        <fullName evidence="1">Uncharacterized protein</fullName>
    </submittedName>
</protein>
<proteinExistence type="predicted"/>
<dbReference type="EnsemblBacteria" id="ABF92705">
    <property type="protein sequence ID" value="ABF92705"/>
    <property type="gene ID" value="MXAN_0125"/>
</dbReference>
<organism evidence="1 2">
    <name type="scientific">Myxococcus xanthus (strain DK1622)</name>
    <dbReference type="NCBI Taxonomy" id="246197"/>
    <lineage>
        <taxon>Bacteria</taxon>
        <taxon>Pseudomonadati</taxon>
        <taxon>Myxococcota</taxon>
        <taxon>Myxococcia</taxon>
        <taxon>Myxococcales</taxon>
        <taxon>Cystobacterineae</taxon>
        <taxon>Myxococcaceae</taxon>
        <taxon>Myxococcus</taxon>
    </lineage>
</organism>
<dbReference type="NCBIfam" id="NF041936">
    <property type="entry name" value="MXAN_0125_fam"/>
    <property type="match status" value="1"/>
</dbReference>
<evidence type="ECO:0000313" key="1">
    <source>
        <dbReference type="EMBL" id="ABF92705.1"/>
    </source>
</evidence>
<dbReference type="HOGENOM" id="CLU_1407468_0_0_7"/>
<dbReference type="EMBL" id="CP000113">
    <property type="protein sequence ID" value="ABF92705.1"/>
    <property type="molecule type" value="Genomic_DNA"/>
</dbReference>
<dbReference type="Proteomes" id="UP000002402">
    <property type="component" value="Chromosome"/>
</dbReference>
<sequence>MARGRVRDRMRAADGAGAIGWGAVMQGMLVRARRMRVWLGCASVLGLSGIARAESEPCACSTSNQSVVSEVPCLIFRASVSCGLSNVRNACAQTVTLVDWPLSSCPDSVCTQALAPGEEASFLFGREESERERFVEQSYTVQVDGVDQRLAISAEVTCWDVRDSDGCAAAPGALGAAGVALLVGAVARRRRGA</sequence>
<evidence type="ECO:0000313" key="2">
    <source>
        <dbReference type="Proteomes" id="UP000002402"/>
    </source>
</evidence>
<dbReference type="STRING" id="246197.MXAN_0125"/>
<accession>Q1DG15</accession>
<dbReference type="AlphaFoldDB" id="Q1DG15"/>
<gene>
    <name evidence="1" type="ordered locus">MXAN_0125</name>
</gene>